<keyword evidence="2" id="KW-0238">DNA-binding</keyword>
<dbReference type="SUPFAM" id="SSF47413">
    <property type="entry name" value="lambda repressor-like DNA-binding domains"/>
    <property type="match status" value="1"/>
</dbReference>
<dbReference type="STRING" id="870482.SAMN04487987_104221"/>
<dbReference type="SUPFAM" id="SSF53822">
    <property type="entry name" value="Periplasmic binding protein-like I"/>
    <property type="match status" value="1"/>
</dbReference>
<reference evidence="6" key="1">
    <citation type="submission" date="2016-10" db="EMBL/GenBank/DDBJ databases">
        <authorList>
            <person name="Varghese N."/>
            <person name="Submissions S."/>
        </authorList>
    </citation>
    <scope>NUCLEOTIDE SEQUENCE [LARGE SCALE GENOMIC DNA]</scope>
    <source>
        <strain evidence="6">DSM 25730</strain>
    </source>
</reference>
<dbReference type="Gene3D" id="3.40.50.2300">
    <property type="match status" value="2"/>
</dbReference>
<dbReference type="GO" id="GO:0000976">
    <property type="term" value="F:transcription cis-regulatory region binding"/>
    <property type="evidence" value="ECO:0007669"/>
    <property type="project" value="TreeGrafter"/>
</dbReference>
<dbReference type="Pfam" id="PF13377">
    <property type="entry name" value="Peripla_BP_3"/>
    <property type="match status" value="1"/>
</dbReference>
<evidence type="ECO:0000313" key="6">
    <source>
        <dbReference type="Proteomes" id="UP000199439"/>
    </source>
</evidence>
<dbReference type="GO" id="GO:0003700">
    <property type="term" value="F:DNA-binding transcription factor activity"/>
    <property type="evidence" value="ECO:0007669"/>
    <property type="project" value="TreeGrafter"/>
</dbReference>
<evidence type="ECO:0000313" key="5">
    <source>
        <dbReference type="EMBL" id="SFD13139.1"/>
    </source>
</evidence>
<dbReference type="Pfam" id="PF00356">
    <property type="entry name" value="LacI"/>
    <property type="match status" value="1"/>
</dbReference>
<feature type="domain" description="HTH lacI-type" evidence="4">
    <location>
        <begin position="27"/>
        <end position="81"/>
    </location>
</feature>
<dbReference type="InterPro" id="IPR046335">
    <property type="entry name" value="LacI/GalR-like_sensor"/>
</dbReference>
<dbReference type="CDD" id="cd06267">
    <property type="entry name" value="PBP1_LacI_sugar_binding-like"/>
    <property type="match status" value="1"/>
</dbReference>
<dbReference type="EMBL" id="FOMI01000004">
    <property type="protein sequence ID" value="SFD13139.1"/>
    <property type="molecule type" value="Genomic_DNA"/>
</dbReference>
<accession>A0A1I1PTG9</accession>
<keyword evidence="3" id="KW-0804">Transcription</keyword>
<dbReference type="PANTHER" id="PTHR30146">
    <property type="entry name" value="LACI-RELATED TRANSCRIPTIONAL REPRESSOR"/>
    <property type="match status" value="1"/>
</dbReference>
<dbReference type="InterPro" id="IPR010982">
    <property type="entry name" value="Lambda_DNA-bd_dom_sf"/>
</dbReference>
<protein>
    <submittedName>
        <fullName evidence="5">Transcriptional regulator, LacI family</fullName>
    </submittedName>
</protein>
<dbReference type="InterPro" id="IPR028082">
    <property type="entry name" value="Peripla_BP_I"/>
</dbReference>
<organism evidence="5 6">
    <name type="scientific">Algibacter pectinivorans</name>
    <dbReference type="NCBI Taxonomy" id="870482"/>
    <lineage>
        <taxon>Bacteria</taxon>
        <taxon>Pseudomonadati</taxon>
        <taxon>Bacteroidota</taxon>
        <taxon>Flavobacteriia</taxon>
        <taxon>Flavobacteriales</taxon>
        <taxon>Flavobacteriaceae</taxon>
        <taxon>Algibacter</taxon>
    </lineage>
</organism>
<name>A0A1I1PTG9_9FLAO</name>
<dbReference type="CDD" id="cd01392">
    <property type="entry name" value="HTH_LacI"/>
    <property type="match status" value="1"/>
</dbReference>
<evidence type="ECO:0000259" key="4">
    <source>
        <dbReference type="PROSITE" id="PS50932"/>
    </source>
</evidence>
<dbReference type="Gene3D" id="1.10.260.40">
    <property type="entry name" value="lambda repressor-like DNA-binding domains"/>
    <property type="match status" value="1"/>
</dbReference>
<dbReference type="SMART" id="SM00354">
    <property type="entry name" value="HTH_LACI"/>
    <property type="match status" value="1"/>
</dbReference>
<dbReference type="AlphaFoldDB" id="A0A1I1PTG9"/>
<dbReference type="PANTHER" id="PTHR30146:SF109">
    <property type="entry name" value="HTH-TYPE TRANSCRIPTIONAL REGULATOR GALS"/>
    <property type="match status" value="1"/>
</dbReference>
<evidence type="ECO:0000256" key="3">
    <source>
        <dbReference type="ARBA" id="ARBA00023163"/>
    </source>
</evidence>
<dbReference type="PROSITE" id="PS50932">
    <property type="entry name" value="HTH_LACI_2"/>
    <property type="match status" value="1"/>
</dbReference>
<dbReference type="Proteomes" id="UP000199439">
    <property type="component" value="Unassembled WGS sequence"/>
</dbReference>
<evidence type="ECO:0000256" key="2">
    <source>
        <dbReference type="ARBA" id="ARBA00023125"/>
    </source>
</evidence>
<evidence type="ECO:0000256" key="1">
    <source>
        <dbReference type="ARBA" id="ARBA00023015"/>
    </source>
</evidence>
<dbReference type="InterPro" id="IPR000843">
    <property type="entry name" value="HTH_LacI"/>
</dbReference>
<gene>
    <name evidence="5" type="ORF">SAMN04487987_104221</name>
</gene>
<keyword evidence="6" id="KW-1185">Reference proteome</keyword>
<sequence length="361" mass="40447">MIELVKTIYLLKRLSKYIKKLNIKKKTTIKDIANVLNISAAAVSKALNDDSRISKKTKKAVKQVAENLNYQPNHLASALRKGKSKLVGVIVPRTNSNFFSSVIQNIEEVLNKEGYNIIITQSNESFKKECDSIDTLLFTQVDGIIASMANETVDLDYYEKVKAKGIPLILFDRGENDLNVDYIGINDYKSSQDIIEHLVKQGRKRIAHIGGYKRTRIFNNRIRGYIDAVNKHQLPLEPELLIESSLTTEDGKEKMEQLLQLKERPDAVYVASDYAALGALQALKERQIKVPDDIALVGFGDEPFTAVVTPSITSINQHSAEIGKQAALTFLGYTKKKTVKQSLNKIILDAELVIRESSKNP</sequence>
<proteinExistence type="predicted"/>
<keyword evidence="1" id="KW-0805">Transcription regulation</keyword>